<protein>
    <submittedName>
        <fullName evidence="1">Uncharacterized protein</fullName>
    </submittedName>
</protein>
<dbReference type="Proteomes" id="UP000235145">
    <property type="component" value="Unassembled WGS sequence"/>
</dbReference>
<organism evidence="1 2">
    <name type="scientific">Lactuca sativa</name>
    <name type="common">Garden lettuce</name>
    <dbReference type="NCBI Taxonomy" id="4236"/>
    <lineage>
        <taxon>Eukaryota</taxon>
        <taxon>Viridiplantae</taxon>
        <taxon>Streptophyta</taxon>
        <taxon>Embryophyta</taxon>
        <taxon>Tracheophyta</taxon>
        <taxon>Spermatophyta</taxon>
        <taxon>Magnoliopsida</taxon>
        <taxon>eudicotyledons</taxon>
        <taxon>Gunneridae</taxon>
        <taxon>Pentapetalae</taxon>
        <taxon>asterids</taxon>
        <taxon>campanulids</taxon>
        <taxon>Asterales</taxon>
        <taxon>Asteraceae</taxon>
        <taxon>Cichorioideae</taxon>
        <taxon>Cichorieae</taxon>
        <taxon>Lactucinae</taxon>
        <taxon>Lactuca</taxon>
    </lineage>
</organism>
<dbReference type="AlphaFoldDB" id="A0A9R1VWM9"/>
<proteinExistence type="predicted"/>
<comment type="caution">
    <text evidence="1">The sequence shown here is derived from an EMBL/GenBank/DDBJ whole genome shotgun (WGS) entry which is preliminary data.</text>
</comment>
<evidence type="ECO:0000313" key="2">
    <source>
        <dbReference type="Proteomes" id="UP000235145"/>
    </source>
</evidence>
<gene>
    <name evidence="1" type="ORF">LSAT_V11C400222420</name>
</gene>
<name>A0A9R1VWM9_LACSA</name>
<evidence type="ECO:0000313" key="1">
    <source>
        <dbReference type="EMBL" id="KAJ0212894.1"/>
    </source>
</evidence>
<accession>A0A9R1VWM9</accession>
<dbReference type="EMBL" id="NBSK02000004">
    <property type="protein sequence ID" value="KAJ0212894.1"/>
    <property type="molecule type" value="Genomic_DNA"/>
</dbReference>
<keyword evidence="2" id="KW-1185">Reference proteome</keyword>
<reference evidence="1 2" key="1">
    <citation type="journal article" date="2017" name="Nat. Commun.">
        <title>Genome assembly with in vitro proximity ligation data and whole-genome triplication in lettuce.</title>
        <authorList>
            <person name="Reyes-Chin-Wo S."/>
            <person name="Wang Z."/>
            <person name="Yang X."/>
            <person name="Kozik A."/>
            <person name="Arikit S."/>
            <person name="Song C."/>
            <person name="Xia L."/>
            <person name="Froenicke L."/>
            <person name="Lavelle D.O."/>
            <person name="Truco M.J."/>
            <person name="Xia R."/>
            <person name="Zhu S."/>
            <person name="Xu C."/>
            <person name="Xu H."/>
            <person name="Xu X."/>
            <person name="Cox K."/>
            <person name="Korf I."/>
            <person name="Meyers B.C."/>
            <person name="Michelmore R.W."/>
        </authorList>
    </citation>
    <scope>NUCLEOTIDE SEQUENCE [LARGE SCALE GENOMIC DNA]</scope>
    <source>
        <strain evidence="2">cv. Salinas</strain>
        <tissue evidence="1">Seedlings</tissue>
    </source>
</reference>
<sequence length="149" mass="17033">MKQNRKGKHMFEGKYPLVKFGQFAEVSSVSDTKSSSVYEETEDEVITAFEHEEQHVAPMEIVAEEHVLVTDVEKNDDENANDDDDESDFQMNLMDNVVNEDEGEDDMDQGEDLNCYDNDDLFFGCGQDQDIRLSIKDLDAFFDNVNEVA</sequence>